<gene>
    <name evidence="8" type="ORF">L9F63_013798</name>
</gene>
<dbReference type="GO" id="GO:0005762">
    <property type="term" value="C:mitochondrial large ribosomal subunit"/>
    <property type="evidence" value="ECO:0007669"/>
    <property type="project" value="TreeGrafter"/>
</dbReference>
<keyword evidence="2" id="KW-0809">Transit peptide</keyword>
<keyword evidence="4" id="KW-0496">Mitochondrion</keyword>
<evidence type="ECO:0000256" key="4">
    <source>
        <dbReference type="ARBA" id="ARBA00023128"/>
    </source>
</evidence>
<evidence type="ECO:0000313" key="8">
    <source>
        <dbReference type="EMBL" id="KAJ9594907.1"/>
    </source>
</evidence>
<comment type="subcellular location">
    <subcellularLocation>
        <location evidence="1">Mitochondrion</location>
    </subcellularLocation>
</comment>
<dbReference type="Pfam" id="PF08561">
    <property type="entry name" value="Ribosomal_L37"/>
    <property type="match status" value="1"/>
</dbReference>
<evidence type="ECO:0000256" key="2">
    <source>
        <dbReference type="ARBA" id="ARBA00022946"/>
    </source>
</evidence>
<dbReference type="PANTHER" id="PTHR28595">
    <property type="entry name" value="39S RIBOSOMAL PROTEIN L54, MITOCHONDRIAL"/>
    <property type="match status" value="1"/>
</dbReference>
<accession>A0AAD8A9G1</accession>
<dbReference type="InterPro" id="IPR013870">
    <property type="entry name" value="Ribosomal_mL54"/>
</dbReference>
<evidence type="ECO:0000256" key="7">
    <source>
        <dbReference type="ARBA" id="ARBA00035179"/>
    </source>
</evidence>
<evidence type="ECO:0000256" key="6">
    <source>
        <dbReference type="ARBA" id="ARBA00033752"/>
    </source>
</evidence>
<keyword evidence="5" id="KW-0687">Ribonucleoprotein</keyword>
<dbReference type="PANTHER" id="PTHR28595:SF1">
    <property type="entry name" value="LARGE RIBOSOMAL SUBUNIT PROTEIN ML54"/>
    <property type="match status" value="1"/>
</dbReference>
<evidence type="ECO:0000256" key="3">
    <source>
        <dbReference type="ARBA" id="ARBA00022980"/>
    </source>
</evidence>
<evidence type="ECO:0000256" key="5">
    <source>
        <dbReference type="ARBA" id="ARBA00023274"/>
    </source>
</evidence>
<keyword evidence="3" id="KW-0689">Ribosomal protein</keyword>
<keyword evidence="9" id="KW-1185">Reference proteome</keyword>
<reference evidence="8" key="2">
    <citation type="submission" date="2023-05" db="EMBL/GenBank/DDBJ databases">
        <authorList>
            <person name="Fouks B."/>
        </authorList>
    </citation>
    <scope>NUCLEOTIDE SEQUENCE</scope>
    <source>
        <strain evidence="8">Stay&amp;Tobe</strain>
        <tissue evidence="8">Testes</tissue>
    </source>
</reference>
<dbReference type="AlphaFoldDB" id="A0AAD8A9G1"/>
<dbReference type="EMBL" id="JASPKZ010002706">
    <property type="protein sequence ID" value="KAJ9594907.1"/>
    <property type="molecule type" value="Genomic_DNA"/>
</dbReference>
<protein>
    <recommendedName>
        <fullName evidence="7">Large ribosomal subunit protein mL54</fullName>
    </recommendedName>
</protein>
<name>A0AAD8A9G1_DIPPU</name>
<comment type="similarity">
    <text evidence="6">Belongs to the mitochondrion-specific ribosomal protein mL54 family.</text>
</comment>
<proteinExistence type="inferred from homology"/>
<evidence type="ECO:0000256" key="1">
    <source>
        <dbReference type="ARBA" id="ARBA00004173"/>
    </source>
</evidence>
<evidence type="ECO:0000313" key="9">
    <source>
        <dbReference type="Proteomes" id="UP001233999"/>
    </source>
</evidence>
<comment type="caution">
    <text evidence="8">The sequence shown here is derived from an EMBL/GenBank/DDBJ whole genome shotgun (WGS) entry which is preliminary data.</text>
</comment>
<dbReference type="GO" id="GO:0003735">
    <property type="term" value="F:structural constituent of ribosome"/>
    <property type="evidence" value="ECO:0007669"/>
    <property type="project" value="TreeGrafter"/>
</dbReference>
<dbReference type="Proteomes" id="UP001233999">
    <property type="component" value="Unassembled WGS sequence"/>
</dbReference>
<sequence length="139" mass="16096">MTSLITTYSPFISKTNFRPIICLLLKCSYAKKIESAGGISSLGKKKKMAKIGSIVEKKIIPVETDPHKLVNYVCGSNLLREGEDIKLKPDSEYPDWLWTLRTGKVLPLNKLEYNSKEYWRRIRKMGMRRNNQLSKLKKF</sequence>
<organism evidence="8 9">
    <name type="scientific">Diploptera punctata</name>
    <name type="common">Pacific beetle cockroach</name>
    <dbReference type="NCBI Taxonomy" id="6984"/>
    <lineage>
        <taxon>Eukaryota</taxon>
        <taxon>Metazoa</taxon>
        <taxon>Ecdysozoa</taxon>
        <taxon>Arthropoda</taxon>
        <taxon>Hexapoda</taxon>
        <taxon>Insecta</taxon>
        <taxon>Pterygota</taxon>
        <taxon>Neoptera</taxon>
        <taxon>Polyneoptera</taxon>
        <taxon>Dictyoptera</taxon>
        <taxon>Blattodea</taxon>
        <taxon>Blaberoidea</taxon>
        <taxon>Blaberidae</taxon>
        <taxon>Diplopterinae</taxon>
        <taxon>Diploptera</taxon>
    </lineage>
</organism>
<reference evidence="8" key="1">
    <citation type="journal article" date="2023" name="IScience">
        <title>Live-bearing cockroach genome reveals convergent evolutionary mechanisms linked to viviparity in insects and beyond.</title>
        <authorList>
            <person name="Fouks B."/>
            <person name="Harrison M.C."/>
            <person name="Mikhailova A.A."/>
            <person name="Marchal E."/>
            <person name="English S."/>
            <person name="Carruthers M."/>
            <person name="Jennings E.C."/>
            <person name="Chiamaka E.L."/>
            <person name="Frigard R.A."/>
            <person name="Pippel M."/>
            <person name="Attardo G.M."/>
            <person name="Benoit J.B."/>
            <person name="Bornberg-Bauer E."/>
            <person name="Tobe S.S."/>
        </authorList>
    </citation>
    <scope>NUCLEOTIDE SEQUENCE</scope>
    <source>
        <strain evidence="8">Stay&amp;Tobe</strain>
    </source>
</reference>